<keyword evidence="3" id="KW-1185">Reference proteome</keyword>
<dbReference type="Proteomes" id="UP000660262">
    <property type="component" value="Unassembled WGS sequence"/>
</dbReference>
<gene>
    <name evidence="2" type="ORF">PPROV_000402200</name>
</gene>
<evidence type="ECO:0000313" key="3">
    <source>
        <dbReference type="Proteomes" id="UP000660262"/>
    </source>
</evidence>
<dbReference type="AlphaFoldDB" id="A0A830HHL7"/>
<dbReference type="EMBL" id="BNJQ01000009">
    <property type="protein sequence ID" value="GHP05270.1"/>
    <property type="molecule type" value="Genomic_DNA"/>
</dbReference>
<dbReference type="Gene3D" id="1.25.40.10">
    <property type="entry name" value="Tetratricopeptide repeat domain"/>
    <property type="match status" value="1"/>
</dbReference>
<evidence type="ECO:0000256" key="1">
    <source>
        <dbReference type="SAM" id="MobiDB-lite"/>
    </source>
</evidence>
<evidence type="ECO:0000313" key="2">
    <source>
        <dbReference type="EMBL" id="GHP05270.1"/>
    </source>
</evidence>
<sequence>MYASGRGVKEDASKAVELHKLAITAGYAPALYSLGSMLKLGTGVNRDTAEGSRLQEKALRMGYTPDVEDALESSATSSSESKIAASGVSFRYKLLAKPVGLDYAESEEAAAEKEEAAAEKEEAAAEKPAAGDPEASTQADESKVKKVPTRLVRSKSLVEQTADATLNAFKVAAAVGVAGLTLLWWRSDKYAVYKGDTVYSLTRDHVMVQPGEPHYEELLRLNPHLSRRKGTIDKIFEGETIRLPRRQRVSTLLRMLKRRRDVIRHGTVDGEDNVDNVGASSQSNSDSRSKKEERGRNVAWWRAAWSLAR</sequence>
<comment type="caution">
    <text evidence="2">The sequence shown here is derived from an EMBL/GenBank/DDBJ whole genome shotgun (WGS) entry which is preliminary data.</text>
</comment>
<protein>
    <recommendedName>
        <fullName evidence="4">LysM domain-containing protein</fullName>
    </recommendedName>
</protein>
<name>A0A830HHL7_9CHLO</name>
<dbReference type="InterPro" id="IPR011990">
    <property type="entry name" value="TPR-like_helical_dom_sf"/>
</dbReference>
<reference evidence="2" key="1">
    <citation type="submission" date="2020-10" db="EMBL/GenBank/DDBJ databases">
        <title>Unveiling of a novel bifunctional photoreceptor, Dualchrome1, isolated from a cosmopolitan green alga.</title>
        <authorList>
            <person name="Suzuki S."/>
            <person name="Kawachi M."/>
        </authorList>
    </citation>
    <scope>NUCLEOTIDE SEQUENCE</scope>
    <source>
        <strain evidence="2">NIES 2893</strain>
    </source>
</reference>
<organism evidence="2 3">
    <name type="scientific">Pycnococcus provasolii</name>
    <dbReference type="NCBI Taxonomy" id="41880"/>
    <lineage>
        <taxon>Eukaryota</taxon>
        <taxon>Viridiplantae</taxon>
        <taxon>Chlorophyta</taxon>
        <taxon>Pseudoscourfieldiophyceae</taxon>
        <taxon>Pseudoscourfieldiales</taxon>
        <taxon>Pycnococcaceae</taxon>
        <taxon>Pycnococcus</taxon>
    </lineage>
</organism>
<proteinExistence type="predicted"/>
<evidence type="ECO:0008006" key="4">
    <source>
        <dbReference type="Google" id="ProtNLM"/>
    </source>
</evidence>
<accession>A0A830HHL7</accession>
<feature type="compositionally biased region" description="Basic and acidic residues" evidence="1">
    <location>
        <begin position="110"/>
        <end position="125"/>
    </location>
</feature>
<dbReference type="SUPFAM" id="SSF81901">
    <property type="entry name" value="HCP-like"/>
    <property type="match status" value="1"/>
</dbReference>
<feature type="region of interest" description="Disordered" evidence="1">
    <location>
        <begin position="106"/>
        <end position="146"/>
    </location>
</feature>
<dbReference type="OrthoDB" id="2247385at2759"/>
<feature type="region of interest" description="Disordered" evidence="1">
    <location>
        <begin position="267"/>
        <end position="293"/>
    </location>
</feature>